<evidence type="ECO:0000313" key="2">
    <source>
        <dbReference type="Proteomes" id="UP000318297"/>
    </source>
</evidence>
<accession>A0A561EB13</accession>
<keyword evidence="2" id="KW-1185">Reference proteome</keyword>
<dbReference type="EMBL" id="VIVQ01000001">
    <property type="protein sequence ID" value="TWE12798.1"/>
    <property type="molecule type" value="Genomic_DNA"/>
</dbReference>
<protein>
    <submittedName>
        <fullName evidence="1">Uncharacterized protein</fullName>
    </submittedName>
</protein>
<dbReference type="RefSeq" id="WP_145227061.1">
    <property type="nucleotide sequence ID" value="NZ_VIVQ01000001.1"/>
</dbReference>
<gene>
    <name evidence="1" type="ORF">BKA23_1616</name>
</gene>
<dbReference type="AlphaFoldDB" id="A0A561EB13"/>
<comment type="caution">
    <text evidence="1">The sequence shown here is derived from an EMBL/GenBank/DDBJ whole genome shotgun (WGS) entry which is preliminary data.</text>
</comment>
<name>A0A561EB13_9MICO</name>
<dbReference type="Proteomes" id="UP000318297">
    <property type="component" value="Unassembled WGS sequence"/>
</dbReference>
<organism evidence="1 2">
    <name type="scientific">Rudaeicoccus suwonensis</name>
    <dbReference type="NCBI Taxonomy" id="657409"/>
    <lineage>
        <taxon>Bacteria</taxon>
        <taxon>Bacillati</taxon>
        <taxon>Actinomycetota</taxon>
        <taxon>Actinomycetes</taxon>
        <taxon>Micrococcales</taxon>
        <taxon>Dermacoccaceae</taxon>
        <taxon>Rudaeicoccus</taxon>
    </lineage>
</organism>
<sequence length="137" mass="15015">MNPRIPVGSTDRPLTAERLASAVDRLTTFPDRQRGCVLLLLLGHDRILRAPVLIEDVDETTDPLTVTETFERLARVVRDCDGSVVFVRGRSGTSAVTAQDQSWGQCMRHTFGELLYACFIATLESVVELPARSAAAS</sequence>
<reference evidence="1 2" key="1">
    <citation type="submission" date="2019-06" db="EMBL/GenBank/DDBJ databases">
        <title>Sequencing the genomes of 1000 actinobacteria strains.</title>
        <authorList>
            <person name="Klenk H.-P."/>
        </authorList>
    </citation>
    <scope>NUCLEOTIDE SEQUENCE [LARGE SCALE GENOMIC DNA]</scope>
    <source>
        <strain evidence="1 2">DSM 19560</strain>
    </source>
</reference>
<evidence type="ECO:0000313" key="1">
    <source>
        <dbReference type="EMBL" id="TWE12798.1"/>
    </source>
</evidence>
<proteinExistence type="predicted"/>
<dbReference type="OrthoDB" id="5123240at2"/>